<evidence type="ECO:0000313" key="5">
    <source>
        <dbReference type="Proteomes" id="UP000594480"/>
    </source>
</evidence>
<proteinExistence type="predicted"/>
<keyword evidence="5" id="KW-1185">Reference proteome</keyword>
<dbReference type="EMBL" id="CP064760">
    <property type="protein sequence ID" value="QPE04698.1"/>
    <property type="molecule type" value="Genomic_DNA"/>
</dbReference>
<evidence type="ECO:0000256" key="1">
    <source>
        <dbReference type="SAM" id="Coils"/>
    </source>
</evidence>
<organism evidence="4 5">
    <name type="scientific">Microbacterium schleiferi</name>
    <dbReference type="NCBI Taxonomy" id="69362"/>
    <lineage>
        <taxon>Bacteria</taxon>
        <taxon>Bacillati</taxon>
        <taxon>Actinomycetota</taxon>
        <taxon>Actinomycetes</taxon>
        <taxon>Micrococcales</taxon>
        <taxon>Microbacteriaceae</taxon>
        <taxon>Microbacterium</taxon>
    </lineage>
</organism>
<sequence length="458" mass="51538">MEFNPPPGWPKPPAGWVPPAGWEPDPSWPEPPAGWQLWLPETPPLTNDPERSNLSVSDEPEPDADGSEQSDRERLAALDTEVAALRARLSVNAAEPSPRESDLDILQDVGIYRYNHPLDTAAAYKERLDDISAETLQFIKSGKAIEKSELFTFNNSLAQGKKLSGDLSKLMLRAYNAEVDNALRALRAGNLARAKRRVEASRDAIARFAALMEMEISREYHSLRMRELELTSDWLMKKQEEREAERDRRAELREQAKVEQELAAERALLDKERAHLVNTLAALARQGQTNAELEARLLEIDDAIAFNDFRAANIRAGYVYVISNPGAFGPDVVKIGLTRRLEPRDRIAELSGAAVPFKFEVHALFFSEDAVTLENELHRHFSDRALNRINARKEFFFASPSEVREVLLDKVGDILEFNAEAEGIEFMQSLAEWPEHAQQLRLGPADGKRARGDHPVLP</sequence>
<feature type="compositionally biased region" description="Acidic residues" evidence="2">
    <location>
        <begin position="58"/>
        <end position="68"/>
    </location>
</feature>
<dbReference type="InterPro" id="IPR018306">
    <property type="entry name" value="Phage_T5_Orf172_DNA-bd"/>
</dbReference>
<gene>
    <name evidence="4" type="ORF">IT882_00550</name>
</gene>
<protein>
    <submittedName>
        <fullName evidence="4">DUF4041 domain-containing protein</fullName>
    </submittedName>
</protein>
<dbReference type="Proteomes" id="UP000594480">
    <property type="component" value="Chromosome"/>
</dbReference>
<evidence type="ECO:0000259" key="3">
    <source>
        <dbReference type="SMART" id="SM00974"/>
    </source>
</evidence>
<name>A0A7S8MXU4_9MICO</name>
<dbReference type="Pfam" id="PF13250">
    <property type="entry name" value="SNIPE"/>
    <property type="match status" value="1"/>
</dbReference>
<accession>A0A7S8MXU4</accession>
<feature type="coiled-coil region" evidence="1">
    <location>
        <begin position="235"/>
        <end position="262"/>
    </location>
</feature>
<keyword evidence="1" id="KW-0175">Coiled coil</keyword>
<dbReference type="SMART" id="SM00974">
    <property type="entry name" value="T5orf172"/>
    <property type="match status" value="1"/>
</dbReference>
<evidence type="ECO:0000256" key="2">
    <source>
        <dbReference type="SAM" id="MobiDB-lite"/>
    </source>
</evidence>
<feature type="region of interest" description="Disordered" evidence="2">
    <location>
        <begin position="1"/>
        <end position="72"/>
    </location>
</feature>
<dbReference type="Pfam" id="PF13455">
    <property type="entry name" value="MUG113"/>
    <property type="match status" value="1"/>
</dbReference>
<evidence type="ECO:0000313" key="4">
    <source>
        <dbReference type="EMBL" id="QPE04698.1"/>
    </source>
</evidence>
<dbReference type="RefSeq" id="WP_195692725.1">
    <property type="nucleotide sequence ID" value="NZ_CP064760.1"/>
</dbReference>
<feature type="compositionally biased region" description="Pro residues" evidence="2">
    <location>
        <begin position="1"/>
        <end position="16"/>
    </location>
</feature>
<dbReference type="InterPro" id="IPR025280">
    <property type="entry name" value="SNIPE"/>
</dbReference>
<feature type="domain" description="Bacteriophage T5 Orf172 DNA-binding" evidence="3">
    <location>
        <begin position="327"/>
        <end position="410"/>
    </location>
</feature>
<reference evidence="4 5" key="1">
    <citation type="submission" date="2020-11" db="EMBL/GenBank/DDBJ databases">
        <title>Amino acid is mineralized and recycled by bacteria in oceanic microbiome.</title>
        <authorList>
            <person name="Zheng L.Y."/>
        </authorList>
    </citation>
    <scope>NUCLEOTIDE SEQUENCE [LARGE SCALE GENOMIC DNA]</scope>
    <source>
        <strain evidence="4 5">A32-1</strain>
    </source>
</reference>
<dbReference type="AlphaFoldDB" id="A0A7S8MXU4"/>
<dbReference type="KEGG" id="msf:IT882_00550"/>